<feature type="region of interest" description="Disordered" evidence="6">
    <location>
        <begin position="47"/>
        <end position="176"/>
    </location>
</feature>
<keyword evidence="3 5" id="KW-0175">Coiled coil</keyword>
<feature type="region of interest" description="Disordered" evidence="6">
    <location>
        <begin position="1"/>
        <end position="20"/>
    </location>
</feature>
<feature type="compositionally biased region" description="Polar residues" evidence="6">
    <location>
        <begin position="415"/>
        <end position="424"/>
    </location>
</feature>
<feature type="compositionally biased region" description="Acidic residues" evidence="6">
    <location>
        <begin position="160"/>
        <end position="170"/>
    </location>
</feature>
<dbReference type="GO" id="GO:0051015">
    <property type="term" value="F:actin filament binding"/>
    <property type="evidence" value="ECO:0007669"/>
    <property type="project" value="TreeGrafter"/>
</dbReference>
<dbReference type="GO" id="GO:0030866">
    <property type="term" value="P:cortical actin cytoskeleton organization"/>
    <property type="evidence" value="ECO:0007669"/>
    <property type="project" value="TreeGrafter"/>
</dbReference>
<dbReference type="PROSITE" id="PS51444">
    <property type="entry name" value="FH2"/>
    <property type="match status" value="1"/>
</dbReference>
<feature type="domain" description="FH2" evidence="7">
    <location>
        <begin position="882"/>
        <end position="1295"/>
    </location>
</feature>
<dbReference type="PANTHER" id="PTHR45920:SF7">
    <property type="entry name" value="FORMIN-G"/>
    <property type="match status" value="1"/>
</dbReference>
<comment type="subcellular location">
    <subcellularLocation>
        <location evidence="1">Nucleus</location>
    </subcellularLocation>
</comment>
<dbReference type="FunFam" id="1.20.58.2220:FF:000005">
    <property type="entry name" value="Formin 1"/>
    <property type="match status" value="1"/>
</dbReference>
<evidence type="ECO:0000256" key="1">
    <source>
        <dbReference type="ARBA" id="ARBA00004123"/>
    </source>
</evidence>
<evidence type="ECO:0000256" key="2">
    <source>
        <dbReference type="ARBA" id="ARBA00005271"/>
    </source>
</evidence>
<dbReference type="SUPFAM" id="SSF101447">
    <property type="entry name" value="Formin homology 2 domain (FH2 domain)"/>
    <property type="match status" value="1"/>
</dbReference>
<dbReference type="InterPro" id="IPR042201">
    <property type="entry name" value="FH2_Formin_sf"/>
</dbReference>
<comment type="similarity">
    <text evidence="2">Belongs to the formin homology family. Cappuccino subfamily.</text>
</comment>
<evidence type="ECO:0000259" key="7">
    <source>
        <dbReference type="PROSITE" id="PS51444"/>
    </source>
</evidence>
<dbReference type="InterPro" id="IPR001265">
    <property type="entry name" value="Formin_Cappuccino_subfam"/>
</dbReference>
<comment type="caution">
    <text evidence="8">The sequence shown here is derived from an EMBL/GenBank/DDBJ whole genome shotgun (WGS) entry which is preliminary data.</text>
</comment>
<dbReference type="GO" id="GO:0045010">
    <property type="term" value="P:actin nucleation"/>
    <property type="evidence" value="ECO:0007669"/>
    <property type="project" value="InterPro"/>
</dbReference>
<dbReference type="GO" id="GO:0005737">
    <property type="term" value="C:cytoplasm"/>
    <property type="evidence" value="ECO:0007669"/>
    <property type="project" value="UniProtKB-ARBA"/>
</dbReference>
<feature type="compositionally biased region" description="Basic and acidic residues" evidence="6">
    <location>
        <begin position="1303"/>
        <end position="1319"/>
    </location>
</feature>
<feature type="coiled-coil region" evidence="5">
    <location>
        <begin position="645"/>
        <end position="674"/>
    </location>
</feature>
<dbReference type="EMBL" id="JAFJMO010000001">
    <property type="protein sequence ID" value="KAJ8288891.1"/>
    <property type="molecule type" value="Genomic_DNA"/>
</dbReference>
<feature type="compositionally biased region" description="Polar residues" evidence="6">
    <location>
        <begin position="247"/>
        <end position="264"/>
    </location>
</feature>
<feature type="compositionally biased region" description="Pro residues" evidence="6">
    <location>
        <begin position="777"/>
        <end position="869"/>
    </location>
</feature>
<organism evidence="8 9">
    <name type="scientific">Conger conger</name>
    <name type="common">Conger eel</name>
    <name type="synonym">Muraena conger</name>
    <dbReference type="NCBI Taxonomy" id="82655"/>
    <lineage>
        <taxon>Eukaryota</taxon>
        <taxon>Metazoa</taxon>
        <taxon>Chordata</taxon>
        <taxon>Craniata</taxon>
        <taxon>Vertebrata</taxon>
        <taxon>Euteleostomi</taxon>
        <taxon>Actinopterygii</taxon>
        <taxon>Neopterygii</taxon>
        <taxon>Teleostei</taxon>
        <taxon>Anguilliformes</taxon>
        <taxon>Congridae</taxon>
        <taxon>Conger</taxon>
    </lineage>
</organism>
<feature type="region of interest" description="Disordered" evidence="6">
    <location>
        <begin position="238"/>
        <end position="273"/>
    </location>
</feature>
<dbReference type="InterPro" id="IPR015425">
    <property type="entry name" value="FH2_Formin"/>
</dbReference>
<feature type="region of interest" description="Disordered" evidence="6">
    <location>
        <begin position="739"/>
        <end position="888"/>
    </location>
</feature>
<feature type="compositionally biased region" description="Polar residues" evidence="6">
    <location>
        <begin position="47"/>
        <end position="60"/>
    </location>
</feature>
<feature type="compositionally biased region" description="Acidic residues" evidence="6">
    <location>
        <begin position="1"/>
        <end position="10"/>
    </location>
</feature>
<dbReference type="PRINTS" id="PR00828">
    <property type="entry name" value="FORMIN"/>
</dbReference>
<feature type="compositionally biased region" description="Low complexity" evidence="6">
    <location>
        <begin position="320"/>
        <end position="332"/>
    </location>
</feature>
<dbReference type="Proteomes" id="UP001152803">
    <property type="component" value="Unassembled WGS sequence"/>
</dbReference>
<feature type="region of interest" description="Disordered" evidence="6">
    <location>
        <begin position="461"/>
        <end position="547"/>
    </location>
</feature>
<dbReference type="GO" id="GO:0005634">
    <property type="term" value="C:nucleus"/>
    <property type="evidence" value="ECO:0007669"/>
    <property type="project" value="UniProtKB-SubCell"/>
</dbReference>
<sequence>MENADSDPEAEEKYSHSSIFNKFTSIFSRPGMEKSETQEEGAVLTSFRTLTNEQDQTVGNVSGGDGLNEIDTGQDVGQDHENSETSETESGEAFESCGSGDDSSPTSPVAGPTPIQPTPDSELVKVTMVETYSDTEDEEGSSGLNQLEKLIPPGEIHSLEEDERTADLNEDQLLGSDGDSIEWDIEVPVFRLHSLEQKSVKDVSVPLHAPDTAERDCQEDPTVPPCERDQVPAIACSPDEVPDLCSTEATSEDMGSQFSSVSSNRSHRGHEVKDVTAIYRVHSGDRPSGTGSSVICAPSNPALTPALMEAMSEGLEEDPGSGSPQQSQGKSGVSEDPFPADAQTGLSEPPGTAETDRVKDQPALKGKEGPPGMDTAEPHVQDSSAETLPSVVPSVPKSQMETPASKGKPADPTLGTPSRTTSFQLPALFSGLRVLKKGVVGEERESMSEIKHRDTDLAMLKLKKPVNKAKLLPEQLPSRKRPEPKGLPEPKGSLLGNFTQLLSLDRPKLEDKVGSECQDKRDPEEQDKGAEEDTEPASPKEDAGKTTETAFGTFKSFFSSMTTKKNSVDYLDVDVDVAKRKIRNDKEVLKAILERSPSNENKSPTHLNSEVISPTDSEDRTPGRLQAVWPPPKPRDEEEKLGLRYTEAEHQNALLQLKRECKEEEEKLKKDFQLQVFQLRGEHAVAVSNLEGVIGKLHMDVSCNACHKHGEVLDACVSTEDDLPPKTFRTVCVQTDRETFVKSPEGEGGKATQSPNQNVPKKLDLGAINMSLAGSGPAPPPPPPPPPIPGGHFAPPPPPPPPPLPGGQFAPPPPPPLPGAGVPPPPPPPPPPLPFGAGPPPPPPLPGAGPPPPPPMPGFGPPPPPPPPGGLALSRPVPKGPRKPAVEPACPMKPLYWTRIQIQGNSNNTLWGSLEEPDIVNTKEFEDLFSKATLQPKKKPLADTYEKKAKAKKIIKLLDGRRSQAVGILISSLHLEMKDIQQAVLTVDNSVVDLETIEALYENRAQSDELELIKKHFDTSKEDEVKLLDKPEQFLYELSQIPDFTGRAQCIIFQSVFFDGISSINCKVEIVSRVCKGLLDRASVKEVIGLILAFGNYMNGGNRTRGQADGFALDILPKLKDVKSRDNRINLVDYVVSYYLRNFDQNAGTDKSVFPLPEPQDLFLAAQVKFEDLEKDFRKLKKDLTACEKRVEKVCANSLEEHLQPFKDKMEAFISTAQKEHSAEDDHFKTAQKSFQDTVSYFGLKPKPGDQEVTPGYVFMLWYEFCSDFKNIWKRESKVISQERLKEAQQSVKKITAEKKVETKKINPNSLKERLRQKEAGAPSS</sequence>
<feature type="compositionally biased region" description="Basic and acidic residues" evidence="6">
    <location>
        <begin position="354"/>
        <end position="368"/>
    </location>
</feature>
<feature type="region of interest" description="Disordered" evidence="6">
    <location>
        <begin position="307"/>
        <end position="424"/>
    </location>
</feature>
<evidence type="ECO:0000313" key="8">
    <source>
        <dbReference type="EMBL" id="KAJ8288891.1"/>
    </source>
</evidence>
<reference evidence="8" key="1">
    <citation type="journal article" date="2023" name="Science">
        <title>Genome structures resolve the early diversification of teleost fishes.</title>
        <authorList>
            <person name="Parey E."/>
            <person name="Louis A."/>
            <person name="Montfort J."/>
            <person name="Bouchez O."/>
            <person name="Roques C."/>
            <person name="Iampietro C."/>
            <person name="Lluch J."/>
            <person name="Castinel A."/>
            <person name="Donnadieu C."/>
            <person name="Desvignes T."/>
            <person name="Floi Bucao C."/>
            <person name="Jouanno E."/>
            <person name="Wen M."/>
            <person name="Mejri S."/>
            <person name="Dirks R."/>
            <person name="Jansen H."/>
            <person name="Henkel C."/>
            <person name="Chen W.J."/>
            <person name="Zahm M."/>
            <person name="Cabau C."/>
            <person name="Klopp C."/>
            <person name="Thompson A.W."/>
            <person name="Robinson-Rechavi M."/>
            <person name="Braasch I."/>
            <person name="Lecointre G."/>
            <person name="Bobe J."/>
            <person name="Postlethwait J.H."/>
            <person name="Berthelot C."/>
            <person name="Roest Crollius H."/>
            <person name="Guiguen Y."/>
        </authorList>
    </citation>
    <scope>NUCLEOTIDE SEQUENCE</scope>
    <source>
        <strain evidence="8">Concon-B</strain>
    </source>
</reference>
<dbReference type="Gene3D" id="1.20.58.2220">
    <property type="entry name" value="Formin, FH2 domain"/>
    <property type="match status" value="1"/>
</dbReference>
<feature type="compositionally biased region" description="Basic and acidic residues" evidence="6">
    <location>
        <begin position="505"/>
        <end position="531"/>
    </location>
</feature>
<feature type="region of interest" description="Disordered" evidence="6">
    <location>
        <begin position="1303"/>
        <end position="1325"/>
    </location>
</feature>
<dbReference type="OrthoDB" id="427644at2759"/>
<gene>
    <name evidence="8" type="ORF">COCON_G00015500</name>
</gene>
<evidence type="ECO:0000256" key="3">
    <source>
        <dbReference type="ARBA" id="ARBA00023054"/>
    </source>
</evidence>
<evidence type="ECO:0000256" key="5">
    <source>
        <dbReference type="SAM" id="Coils"/>
    </source>
</evidence>
<evidence type="ECO:0000313" key="9">
    <source>
        <dbReference type="Proteomes" id="UP001152803"/>
    </source>
</evidence>
<protein>
    <recommendedName>
        <fullName evidence="7">FH2 domain-containing protein</fullName>
    </recommendedName>
</protein>
<dbReference type="GO" id="GO:0005884">
    <property type="term" value="C:actin filament"/>
    <property type="evidence" value="ECO:0007669"/>
    <property type="project" value="InterPro"/>
</dbReference>
<evidence type="ECO:0000256" key="6">
    <source>
        <dbReference type="SAM" id="MobiDB-lite"/>
    </source>
</evidence>
<dbReference type="Pfam" id="PF02181">
    <property type="entry name" value="FH2"/>
    <property type="match status" value="1"/>
</dbReference>
<proteinExistence type="inferred from homology"/>
<keyword evidence="4" id="KW-0539">Nucleus</keyword>
<feature type="compositionally biased region" description="Basic and acidic residues" evidence="6">
    <location>
        <begin position="739"/>
        <end position="748"/>
    </location>
</feature>
<keyword evidence="9" id="KW-1185">Reference proteome</keyword>
<dbReference type="PANTHER" id="PTHR45920">
    <property type="entry name" value="FORMIN HOMOLOGY 2 DOMAIN CONTAINING, ISOFORM I"/>
    <property type="match status" value="1"/>
</dbReference>
<feature type="region of interest" description="Disordered" evidence="6">
    <location>
        <begin position="593"/>
        <end position="637"/>
    </location>
</feature>
<evidence type="ECO:0000256" key="4">
    <source>
        <dbReference type="ARBA" id="ARBA00023242"/>
    </source>
</evidence>
<dbReference type="SMART" id="SM00498">
    <property type="entry name" value="FH2"/>
    <property type="match status" value="1"/>
</dbReference>
<dbReference type="GO" id="GO:0008017">
    <property type="term" value="F:microtubule binding"/>
    <property type="evidence" value="ECO:0007669"/>
    <property type="project" value="InterPro"/>
</dbReference>
<name>A0A9Q1E3A9_CONCO</name>
<feature type="compositionally biased region" description="Polar residues" evidence="6">
    <location>
        <begin position="596"/>
        <end position="615"/>
    </location>
</feature>
<accession>A0A9Q1E3A9</accession>